<proteinExistence type="inferred from homology"/>
<evidence type="ECO:0000256" key="2">
    <source>
        <dbReference type="ARBA" id="ARBA00004752"/>
    </source>
</evidence>
<keyword evidence="3 16" id="KW-1003">Cell membrane</keyword>
<evidence type="ECO:0000256" key="7">
    <source>
        <dbReference type="ARBA" id="ARBA00022692"/>
    </source>
</evidence>
<keyword evidence="9 16" id="KW-0573">Peptidoglycan synthesis</keyword>
<keyword evidence="16" id="KW-0997">Cell inner membrane</keyword>
<evidence type="ECO:0000256" key="1">
    <source>
        <dbReference type="ARBA" id="ARBA00004651"/>
    </source>
</evidence>
<evidence type="ECO:0000256" key="9">
    <source>
        <dbReference type="ARBA" id="ARBA00022984"/>
    </source>
</evidence>
<dbReference type="InterPro" id="IPR013437">
    <property type="entry name" value="FtsW"/>
</dbReference>
<sequence>MIGGELLSRVRALFRSDDSRFSGQARAGELDGWLFWSSALLLLFGLVMVYSSSIAFAEGSRLSSHNSTFFLTRHAIFLALGAVSGLIAFQVPVRNLQKLAPWLAAAGILALLLVLIPHVGREVNGARRWIPLGPINIQPSEFMKLAMALYAADYTARKLPVMKSFMKAFVPMAAMVAVIGFLLLREPDFGALIVIACIAFGILFLGGMNVRIFAALSVFAVIMIAILVLTSPYRRERLFGFSDPWKDALGSGYQLSHALIAFGRGEWFGVGLGGSIEKLFYLPEAHTDFLLAVIAEELGFTGVLVVIVLFAIIVQRAFAIARRSHHLERHFSGLVAQGIGLWIGAQSLINMGVNMGVLPTKGLTLPLMSFGGSGILANCLALAVLLRIDWENRQLPRSTAGSGYGAAAVARPAAVRRGGDPV</sequence>
<evidence type="ECO:0000256" key="10">
    <source>
        <dbReference type="ARBA" id="ARBA00022989"/>
    </source>
</evidence>
<evidence type="ECO:0000256" key="14">
    <source>
        <dbReference type="ARBA" id="ARBA00038053"/>
    </source>
</evidence>
<evidence type="ECO:0000256" key="11">
    <source>
        <dbReference type="ARBA" id="ARBA00023136"/>
    </source>
</evidence>
<keyword evidence="5 16" id="KW-0328">Glycosyltransferase</keyword>
<keyword evidence="4 16" id="KW-0132">Cell division</keyword>
<comment type="pathway">
    <text evidence="2 16">Cell wall biogenesis; peptidoglycan biosynthesis.</text>
</comment>
<accession>A0ABV2CV75</accession>
<dbReference type="Proteomes" id="UP001548590">
    <property type="component" value="Unassembled WGS sequence"/>
</dbReference>
<keyword evidence="10 16" id="KW-1133">Transmembrane helix</keyword>
<evidence type="ECO:0000256" key="16">
    <source>
        <dbReference type="HAMAP-Rule" id="MF_00913"/>
    </source>
</evidence>
<evidence type="ECO:0000256" key="15">
    <source>
        <dbReference type="ARBA" id="ARBA00049902"/>
    </source>
</evidence>
<keyword evidence="13 16" id="KW-0961">Cell wall biogenesis/degradation</keyword>
<evidence type="ECO:0000256" key="12">
    <source>
        <dbReference type="ARBA" id="ARBA00023306"/>
    </source>
</evidence>
<protein>
    <recommendedName>
        <fullName evidence="16">Probable peptidoglycan glycosyltransferase FtsW</fullName>
        <shortName evidence="16">PGT</shortName>
        <ecNumber evidence="16">2.4.99.28</ecNumber>
    </recommendedName>
    <alternativeName>
        <fullName evidence="16">Cell division protein FtsW</fullName>
    </alternativeName>
    <alternativeName>
        <fullName evidence="16">Cell wall polymerase</fullName>
    </alternativeName>
    <alternativeName>
        <fullName evidence="16">Peptidoglycan polymerase</fullName>
        <shortName evidence="16">PG polymerase</shortName>
    </alternativeName>
</protein>
<keyword evidence="12 16" id="KW-0131">Cell cycle</keyword>
<evidence type="ECO:0000256" key="8">
    <source>
        <dbReference type="ARBA" id="ARBA00022960"/>
    </source>
</evidence>
<feature type="transmembrane region" description="Helical" evidence="16">
    <location>
        <begin position="99"/>
        <end position="119"/>
    </location>
</feature>
<feature type="transmembrane region" description="Helical" evidence="16">
    <location>
        <begin position="69"/>
        <end position="93"/>
    </location>
</feature>
<name>A0ABV2CV75_9RHOO</name>
<keyword evidence="7 16" id="KW-0812">Transmembrane</keyword>
<comment type="catalytic activity">
    <reaction evidence="15 16">
        <text>[GlcNAc-(1-&gt;4)-Mur2Ac(oyl-L-Ala-gamma-D-Glu-L-Lys-D-Ala-D-Ala)](n)-di-trans,octa-cis-undecaprenyl diphosphate + beta-D-GlcNAc-(1-&gt;4)-Mur2Ac(oyl-L-Ala-gamma-D-Glu-L-Lys-D-Ala-D-Ala)-di-trans,octa-cis-undecaprenyl diphosphate = [GlcNAc-(1-&gt;4)-Mur2Ac(oyl-L-Ala-gamma-D-Glu-L-Lys-D-Ala-D-Ala)](n+1)-di-trans,octa-cis-undecaprenyl diphosphate + di-trans,octa-cis-undecaprenyl diphosphate + H(+)</text>
        <dbReference type="Rhea" id="RHEA:23708"/>
        <dbReference type="Rhea" id="RHEA-COMP:9602"/>
        <dbReference type="Rhea" id="RHEA-COMP:9603"/>
        <dbReference type="ChEBI" id="CHEBI:15378"/>
        <dbReference type="ChEBI" id="CHEBI:58405"/>
        <dbReference type="ChEBI" id="CHEBI:60033"/>
        <dbReference type="ChEBI" id="CHEBI:78435"/>
        <dbReference type="EC" id="2.4.99.28"/>
    </reaction>
</comment>
<evidence type="ECO:0000256" key="3">
    <source>
        <dbReference type="ARBA" id="ARBA00022475"/>
    </source>
</evidence>
<dbReference type="PANTHER" id="PTHR30474">
    <property type="entry name" value="CELL CYCLE PROTEIN"/>
    <property type="match status" value="1"/>
</dbReference>
<keyword evidence="8 16" id="KW-0133">Cell shape</keyword>
<comment type="similarity">
    <text evidence="14 16">Belongs to the SEDS family. FtsW subfamily.</text>
</comment>
<feature type="transmembrane region" description="Helical" evidence="16">
    <location>
        <begin position="289"/>
        <end position="314"/>
    </location>
</feature>
<dbReference type="InterPro" id="IPR001182">
    <property type="entry name" value="FtsW/RodA"/>
</dbReference>
<comment type="function">
    <text evidence="16">Peptidoglycan polymerase that is essential for cell division.</text>
</comment>
<comment type="subcellular location">
    <subcellularLocation>
        <location evidence="16">Cell inner membrane</location>
        <topology evidence="16">Multi-pass membrane protein</topology>
    </subcellularLocation>
    <subcellularLocation>
        <location evidence="1">Cell membrane</location>
        <topology evidence="1">Multi-pass membrane protein</topology>
    </subcellularLocation>
    <text evidence="16">Localizes to the division septum.</text>
</comment>
<feature type="transmembrane region" description="Helical" evidence="16">
    <location>
        <begin position="165"/>
        <end position="183"/>
    </location>
</feature>
<keyword evidence="18" id="KW-1185">Reference proteome</keyword>
<dbReference type="NCBIfam" id="TIGR02614">
    <property type="entry name" value="ftsW"/>
    <property type="match status" value="1"/>
</dbReference>
<dbReference type="HAMAP" id="MF_00913">
    <property type="entry name" value="PGT_FtsW_proteobact"/>
    <property type="match status" value="1"/>
</dbReference>
<evidence type="ECO:0000256" key="13">
    <source>
        <dbReference type="ARBA" id="ARBA00023316"/>
    </source>
</evidence>
<keyword evidence="6 16" id="KW-0808">Transferase</keyword>
<feature type="transmembrane region" description="Helical" evidence="16">
    <location>
        <begin position="189"/>
        <end position="206"/>
    </location>
</feature>
<comment type="caution">
    <text evidence="17">The sequence shown here is derived from an EMBL/GenBank/DDBJ whole genome shotgun (WGS) entry which is preliminary data.</text>
</comment>
<evidence type="ECO:0000313" key="17">
    <source>
        <dbReference type="EMBL" id="MET1491678.1"/>
    </source>
</evidence>
<evidence type="ECO:0000313" key="18">
    <source>
        <dbReference type="Proteomes" id="UP001548590"/>
    </source>
</evidence>
<evidence type="ECO:0000256" key="5">
    <source>
        <dbReference type="ARBA" id="ARBA00022676"/>
    </source>
</evidence>
<feature type="transmembrane region" description="Helical" evidence="16">
    <location>
        <begin position="213"/>
        <end position="233"/>
    </location>
</feature>
<feature type="transmembrane region" description="Helical" evidence="16">
    <location>
        <begin position="33"/>
        <end position="57"/>
    </location>
</feature>
<dbReference type="EMBL" id="JBEWLZ010000014">
    <property type="protein sequence ID" value="MET1491678.1"/>
    <property type="molecule type" value="Genomic_DNA"/>
</dbReference>
<dbReference type="PANTHER" id="PTHR30474:SF2">
    <property type="entry name" value="PEPTIDOGLYCAN GLYCOSYLTRANSFERASE FTSW-RELATED"/>
    <property type="match status" value="1"/>
</dbReference>
<gene>
    <name evidence="16 17" type="primary">ftsW</name>
    <name evidence="17" type="ORF">ABVT11_17700</name>
</gene>
<dbReference type="Pfam" id="PF01098">
    <property type="entry name" value="FTSW_RODA_SPOVE"/>
    <property type="match status" value="1"/>
</dbReference>
<feature type="transmembrane region" description="Helical" evidence="16">
    <location>
        <begin position="365"/>
        <end position="388"/>
    </location>
</feature>
<evidence type="ECO:0000256" key="6">
    <source>
        <dbReference type="ARBA" id="ARBA00022679"/>
    </source>
</evidence>
<keyword evidence="11 16" id="KW-0472">Membrane</keyword>
<dbReference type="RefSeq" id="WP_345928199.1">
    <property type="nucleotide sequence ID" value="NZ_JBDIVF010000005.1"/>
</dbReference>
<reference evidence="17 18" key="1">
    <citation type="submission" date="2024-07" db="EMBL/GenBank/DDBJ databases">
        <title>Uliginosibacterium paludis KCTC:42655.</title>
        <authorList>
            <person name="Kim M.K."/>
        </authorList>
    </citation>
    <scope>NUCLEOTIDE SEQUENCE [LARGE SCALE GENOMIC DNA]</scope>
    <source>
        <strain evidence="17 18">KCTC 42655</strain>
    </source>
</reference>
<dbReference type="EC" id="2.4.99.28" evidence="16"/>
<organism evidence="17 18">
    <name type="scientific">Uliginosibacterium paludis</name>
    <dbReference type="NCBI Taxonomy" id="1615952"/>
    <lineage>
        <taxon>Bacteria</taxon>
        <taxon>Pseudomonadati</taxon>
        <taxon>Pseudomonadota</taxon>
        <taxon>Betaproteobacteria</taxon>
        <taxon>Rhodocyclales</taxon>
        <taxon>Zoogloeaceae</taxon>
        <taxon>Uliginosibacterium</taxon>
    </lineage>
</organism>
<feature type="transmembrane region" description="Helical" evidence="16">
    <location>
        <begin position="334"/>
        <end position="353"/>
    </location>
</feature>
<evidence type="ECO:0000256" key="4">
    <source>
        <dbReference type="ARBA" id="ARBA00022618"/>
    </source>
</evidence>